<reference evidence="2" key="1">
    <citation type="submission" date="2022-11" db="EMBL/GenBank/DDBJ databases">
        <authorList>
            <person name="Kikuchi T."/>
        </authorList>
    </citation>
    <scope>NUCLEOTIDE SEQUENCE</scope>
    <source>
        <strain evidence="2">PS1010</strain>
    </source>
</reference>
<organism evidence="2 3">
    <name type="scientific">Caenorhabditis angaria</name>
    <dbReference type="NCBI Taxonomy" id="860376"/>
    <lineage>
        <taxon>Eukaryota</taxon>
        <taxon>Metazoa</taxon>
        <taxon>Ecdysozoa</taxon>
        <taxon>Nematoda</taxon>
        <taxon>Chromadorea</taxon>
        <taxon>Rhabditida</taxon>
        <taxon>Rhabditina</taxon>
        <taxon>Rhabditomorpha</taxon>
        <taxon>Rhabditoidea</taxon>
        <taxon>Rhabditidae</taxon>
        <taxon>Peloderinae</taxon>
        <taxon>Caenorhabditis</taxon>
    </lineage>
</organism>
<evidence type="ECO:0000313" key="3">
    <source>
        <dbReference type="Proteomes" id="UP001152747"/>
    </source>
</evidence>
<feature type="region of interest" description="Disordered" evidence="1">
    <location>
        <begin position="1"/>
        <end position="91"/>
    </location>
</feature>
<feature type="compositionally biased region" description="Basic residues" evidence="1">
    <location>
        <begin position="71"/>
        <end position="91"/>
    </location>
</feature>
<dbReference type="Proteomes" id="UP001152747">
    <property type="component" value="Unassembled WGS sequence"/>
</dbReference>
<gene>
    <name evidence="2" type="ORF">CAMP_LOCUS11928</name>
</gene>
<proteinExistence type="predicted"/>
<comment type="caution">
    <text evidence="2">The sequence shown here is derived from an EMBL/GenBank/DDBJ whole genome shotgun (WGS) entry which is preliminary data.</text>
</comment>
<name>A0A9P1N602_9PELO</name>
<feature type="compositionally biased region" description="Polar residues" evidence="1">
    <location>
        <begin position="15"/>
        <end position="24"/>
    </location>
</feature>
<keyword evidence="3" id="KW-1185">Reference proteome</keyword>
<sequence length="91" mass="10242">MGNSCRGNPRREKLSNSVQNSPRSNEIRRANVSVPNSPRQIRMDMMAGSKNSTDGFTRKRLSPNASINGKMKTKRNSSKPTSHRFVSHTLR</sequence>
<accession>A0A9P1N602</accession>
<evidence type="ECO:0000313" key="2">
    <source>
        <dbReference type="EMBL" id="CAI5449291.1"/>
    </source>
</evidence>
<dbReference type="AlphaFoldDB" id="A0A9P1N602"/>
<protein>
    <submittedName>
        <fullName evidence="2">Uncharacterized protein</fullName>
    </submittedName>
</protein>
<evidence type="ECO:0000256" key="1">
    <source>
        <dbReference type="SAM" id="MobiDB-lite"/>
    </source>
</evidence>
<dbReference type="EMBL" id="CANHGI010000004">
    <property type="protein sequence ID" value="CAI5449291.1"/>
    <property type="molecule type" value="Genomic_DNA"/>
</dbReference>